<dbReference type="Gene3D" id="3.30.160.60">
    <property type="entry name" value="Classic Zinc Finger"/>
    <property type="match status" value="1"/>
</dbReference>
<protein>
    <submittedName>
        <fullName evidence="5">Uncharacterized protein LOC118478942</fullName>
    </submittedName>
</protein>
<dbReference type="PROSITE" id="PS00028">
    <property type="entry name" value="ZINC_FINGER_C2H2_1"/>
    <property type="match status" value="1"/>
</dbReference>
<keyword evidence="1" id="KW-0479">Metal-binding</keyword>
<keyword evidence="1" id="KW-0862">Zinc</keyword>
<feature type="region of interest" description="Disordered" evidence="2">
    <location>
        <begin position="73"/>
        <end position="94"/>
    </location>
</feature>
<keyword evidence="1" id="KW-0863">Zinc-finger</keyword>
<keyword evidence="4" id="KW-1185">Reference proteome</keyword>
<name>A0ABM1W3W8_APLCA</name>
<evidence type="ECO:0000313" key="5">
    <source>
        <dbReference type="RefSeq" id="XP_035829361.1"/>
    </source>
</evidence>
<dbReference type="GeneID" id="118478942"/>
<dbReference type="Pfam" id="PF00096">
    <property type="entry name" value="zf-C2H2"/>
    <property type="match status" value="1"/>
</dbReference>
<sequence>MADSRLPKQLMYGELLHGKRSVGGQKKRFKDCLKISLKELGILNDSWEMLAQDRPSWRCKLTKGAKAAEAKRIAEAKQKHNVRKSRPAFTKSPTADYPCPQCGRTFRAQIGLFSHLRTHSNRQQTNL</sequence>
<reference evidence="5" key="1">
    <citation type="submission" date="2025-08" db="UniProtKB">
        <authorList>
            <consortium name="RefSeq"/>
        </authorList>
    </citation>
    <scope>IDENTIFICATION</scope>
</reference>
<dbReference type="InterPro" id="IPR013087">
    <property type="entry name" value="Znf_C2H2_type"/>
</dbReference>
<dbReference type="SUPFAM" id="SSF57667">
    <property type="entry name" value="beta-beta-alpha zinc fingers"/>
    <property type="match status" value="1"/>
</dbReference>
<evidence type="ECO:0000259" key="3">
    <source>
        <dbReference type="PROSITE" id="PS50157"/>
    </source>
</evidence>
<evidence type="ECO:0000313" key="4">
    <source>
        <dbReference type="Proteomes" id="UP000694888"/>
    </source>
</evidence>
<feature type="domain" description="C2H2-type" evidence="3">
    <location>
        <begin position="97"/>
        <end position="124"/>
    </location>
</feature>
<dbReference type="SMART" id="SM00355">
    <property type="entry name" value="ZnF_C2H2"/>
    <property type="match status" value="1"/>
</dbReference>
<proteinExistence type="predicted"/>
<dbReference type="PROSITE" id="PS50157">
    <property type="entry name" value="ZINC_FINGER_C2H2_2"/>
    <property type="match status" value="1"/>
</dbReference>
<dbReference type="Proteomes" id="UP000694888">
    <property type="component" value="Unplaced"/>
</dbReference>
<accession>A0ABM1W3W8</accession>
<organism evidence="4 5">
    <name type="scientific">Aplysia californica</name>
    <name type="common">California sea hare</name>
    <dbReference type="NCBI Taxonomy" id="6500"/>
    <lineage>
        <taxon>Eukaryota</taxon>
        <taxon>Metazoa</taxon>
        <taxon>Spiralia</taxon>
        <taxon>Lophotrochozoa</taxon>
        <taxon>Mollusca</taxon>
        <taxon>Gastropoda</taxon>
        <taxon>Heterobranchia</taxon>
        <taxon>Euthyneura</taxon>
        <taxon>Tectipleura</taxon>
        <taxon>Aplysiida</taxon>
        <taxon>Aplysioidea</taxon>
        <taxon>Aplysiidae</taxon>
        <taxon>Aplysia</taxon>
    </lineage>
</organism>
<dbReference type="RefSeq" id="XP_035829361.1">
    <property type="nucleotide sequence ID" value="XM_035973468.1"/>
</dbReference>
<dbReference type="InterPro" id="IPR036236">
    <property type="entry name" value="Znf_C2H2_sf"/>
</dbReference>
<gene>
    <name evidence="5" type="primary">LOC118478942</name>
</gene>
<evidence type="ECO:0000256" key="1">
    <source>
        <dbReference type="PROSITE-ProRule" id="PRU00042"/>
    </source>
</evidence>
<evidence type="ECO:0000256" key="2">
    <source>
        <dbReference type="SAM" id="MobiDB-lite"/>
    </source>
</evidence>